<evidence type="ECO:0000313" key="6">
    <source>
        <dbReference type="Proteomes" id="UP000323011"/>
    </source>
</evidence>
<dbReference type="Proteomes" id="UP000324907">
    <property type="component" value="Unassembled WGS sequence"/>
</dbReference>
<evidence type="ECO:0000313" key="8">
    <source>
        <dbReference type="Proteomes" id="UP000325113"/>
    </source>
</evidence>
<dbReference type="Proteomes" id="UP000322899">
    <property type="component" value="Unassembled WGS sequence"/>
</dbReference>
<gene>
    <name evidence="4" type="ORF">FNF27_01781</name>
    <name evidence="3" type="ORF">FNF28_04910</name>
    <name evidence="1" type="ORF">FNF29_08221</name>
    <name evidence="2" type="ORF">FNF31_07059</name>
</gene>
<comment type="caution">
    <text evidence="2">The sequence shown here is derived from an EMBL/GenBank/DDBJ whole genome shotgun (WGS) entry which is preliminary data.</text>
</comment>
<name>A0A5A8CEK7_CAFRO</name>
<dbReference type="Proteomes" id="UP000323011">
    <property type="component" value="Unassembled WGS sequence"/>
</dbReference>
<proteinExistence type="predicted"/>
<organism evidence="2 8">
    <name type="scientific">Cafeteria roenbergensis</name>
    <name type="common">Marine flagellate</name>
    <dbReference type="NCBI Taxonomy" id="33653"/>
    <lineage>
        <taxon>Eukaryota</taxon>
        <taxon>Sar</taxon>
        <taxon>Stramenopiles</taxon>
        <taxon>Bigyra</taxon>
        <taxon>Opalozoa</taxon>
        <taxon>Bicosoecida</taxon>
        <taxon>Cafeteriaceae</taxon>
        <taxon>Cafeteria</taxon>
    </lineage>
</organism>
<evidence type="ECO:0000313" key="2">
    <source>
        <dbReference type="EMBL" id="KAA0150251.1"/>
    </source>
</evidence>
<evidence type="ECO:0000313" key="3">
    <source>
        <dbReference type="EMBL" id="KAA0161845.1"/>
    </source>
</evidence>
<evidence type="ECO:0000313" key="7">
    <source>
        <dbReference type="Proteomes" id="UP000324907"/>
    </source>
</evidence>
<evidence type="ECO:0000313" key="1">
    <source>
        <dbReference type="EMBL" id="KAA0146160.1"/>
    </source>
</evidence>
<reference evidence="5 6" key="1">
    <citation type="submission" date="2019-07" db="EMBL/GenBank/DDBJ databases">
        <title>Genomes of Cafeteria roenbergensis.</title>
        <authorList>
            <person name="Fischer M.G."/>
            <person name="Hackl T."/>
            <person name="Roman M."/>
        </authorList>
    </citation>
    <scope>NUCLEOTIDE SEQUENCE [LARGE SCALE GENOMIC DNA]</scope>
    <source>
        <strain evidence="1 6">BVI</strain>
        <strain evidence="2 8">Cflag</strain>
        <strain evidence="4 5">E4-10P</strain>
        <strain evidence="3 7">RCC970-E3</strain>
    </source>
</reference>
<evidence type="ECO:0000313" key="5">
    <source>
        <dbReference type="Proteomes" id="UP000322899"/>
    </source>
</evidence>
<evidence type="ECO:0000313" key="4">
    <source>
        <dbReference type="EMBL" id="KAA0176959.1"/>
    </source>
</evidence>
<sequence length="66" mass="7232">MADSGKPKAPLKDICRVLDTKYKRCVATVGILNAADVTDRCGGFFSDLMEVCSNELAGLRRREPTQ</sequence>
<accession>A0A5A8CEK7</accession>
<dbReference type="EMBL" id="VLTO01000006">
    <property type="protein sequence ID" value="KAA0176959.1"/>
    <property type="molecule type" value="Genomic_DNA"/>
</dbReference>
<dbReference type="EMBL" id="VLTM01000126">
    <property type="protein sequence ID" value="KAA0150251.1"/>
    <property type="molecule type" value="Genomic_DNA"/>
</dbReference>
<keyword evidence="6" id="KW-1185">Reference proteome</keyword>
<dbReference type="EMBL" id="VLTL01000089">
    <property type="protein sequence ID" value="KAA0161845.1"/>
    <property type="molecule type" value="Genomic_DNA"/>
</dbReference>
<protein>
    <submittedName>
        <fullName evidence="2">Uncharacterized protein</fullName>
    </submittedName>
</protein>
<dbReference type="AlphaFoldDB" id="A0A5A8CEK7"/>
<dbReference type="Proteomes" id="UP000325113">
    <property type="component" value="Unassembled WGS sequence"/>
</dbReference>
<dbReference type="EMBL" id="VLTN01000098">
    <property type="protein sequence ID" value="KAA0146160.1"/>
    <property type="molecule type" value="Genomic_DNA"/>
</dbReference>